<evidence type="ECO:0000256" key="5">
    <source>
        <dbReference type="ARBA" id="ARBA00023186"/>
    </source>
</evidence>
<dbReference type="GO" id="GO:0005525">
    <property type="term" value="F:GTP binding"/>
    <property type="evidence" value="ECO:0007669"/>
    <property type="project" value="UniProtKB-KW"/>
</dbReference>
<dbReference type="Gene3D" id="3.40.50.300">
    <property type="entry name" value="P-loop containing nucleotide triphosphate hydrolases"/>
    <property type="match status" value="1"/>
</dbReference>
<dbReference type="InterPro" id="IPR011629">
    <property type="entry name" value="CobW-like_C"/>
</dbReference>
<keyword evidence="2" id="KW-0378">Hydrolase</keyword>
<dbReference type="CDD" id="cd03112">
    <property type="entry name" value="CobW-like"/>
    <property type="match status" value="1"/>
</dbReference>
<evidence type="ECO:0000313" key="10">
    <source>
        <dbReference type="EMBL" id="ODQ67308.1"/>
    </source>
</evidence>
<evidence type="ECO:0000256" key="4">
    <source>
        <dbReference type="ARBA" id="ARBA00023134"/>
    </source>
</evidence>
<organism evidence="10 11">
    <name type="scientific">Nadsonia fulvescens var. elongata DSM 6958</name>
    <dbReference type="NCBI Taxonomy" id="857566"/>
    <lineage>
        <taxon>Eukaryota</taxon>
        <taxon>Fungi</taxon>
        <taxon>Dikarya</taxon>
        <taxon>Ascomycota</taxon>
        <taxon>Saccharomycotina</taxon>
        <taxon>Dipodascomycetes</taxon>
        <taxon>Dipodascales</taxon>
        <taxon>Dipodascales incertae sedis</taxon>
        <taxon>Nadsonia</taxon>
    </lineage>
</organism>
<evidence type="ECO:0000259" key="9">
    <source>
        <dbReference type="Pfam" id="PF07683"/>
    </source>
</evidence>
<evidence type="ECO:0000256" key="3">
    <source>
        <dbReference type="ARBA" id="ARBA00022833"/>
    </source>
</evidence>
<accession>A0A1E3PPS9</accession>
<dbReference type="InterPro" id="IPR051316">
    <property type="entry name" value="Zinc-reg_GTPase_activator"/>
</dbReference>
<comment type="catalytic activity">
    <reaction evidence="7">
        <text>GTP + H2O = GDP + phosphate + H(+)</text>
        <dbReference type="Rhea" id="RHEA:19669"/>
        <dbReference type="ChEBI" id="CHEBI:15377"/>
        <dbReference type="ChEBI" id="CHEBI:15378"/>
        <dbReference type="ChEBI" id="CHEBI:37565"/>
        <dbReference type="ChEBI" id="CHEBI:43474"/>
        <dbReference type="ChEBI" id="CHEBI:58189"/>
    </reaction>
    <physiologicalReaction direction="left-to-right" evidence="7">
        <dbReference type="Rhea" id="RHEA:19670"/>
    </physiologicalReaction>
</comment>
<dbReference type="PANTHER" id="PTHR13748:SF31">
    <property type="entry name" value="ZINC-REGULATED GTPASE METALLOPROTEIN ACTIVATOR 1A-RELATED"/>
    <property type="match status" value="1"/>
</dbReference>
<keyword evidence="4" id="KW-0342">GTP-binding</keyword>
<dbReference type="SUPFAM" id="SSF52540">
    <property type="entry name" value="P-loop containing nucleoside triphosphate hydrolases"/>
    <property type="match status" value="1"/>
</dbReference>
<dbReference type="Proteomes" id="UP000095009">
    <property type="component" value="Unassembled WGS sequence"/>
</dbReference>
<dbReference type="Gene3D" id="3.30.1220.10">
    <property type="entry name" value="CobW-like, C-terminal domain"/>
    <property type="match status" value="1"/>
</dbReference>
<dbReference type="InterPro" id="IPR027417">
    <property type="entry name" value="P-loop_NTPase"/>
</dbReference>
<dbReference type="Pfam" id="PF02492">
    <property type="entry name" value="cobW"/>
    <property type="match status" value="1"/>
</dbReference>
<dbReference type="GO" id="GO:0016787">
    <property type="term" value="F:hydrolase activity"/>
    <property type="evidence" value="ECO:0007669"/>
    <property type="project" value="UniProtKB-KW"/>
</dbReference>
<sequence length="415" mass="46576">MSFEDCDDIPELVDTCLADEKVDLQSVDEDSNEKVPVTIVTGYLGSGKTTLLNYVATQNEKKVAIILNEFGDSADVERALTVHTSSSDDTRTSQTEWLELPNGCLCCTVKDMGVQAIEDLMKRQGRYDYILLETTGIADPGPIANMFWMDSALNSSVYLDSVVCVLDAKNINKSLQDVTVDDHDHGEEDKKLETSTACVQISHADIVILNKIDTINNGEELVRIKDQIQEINSLCTIIETTYSRVDLNNILDKHFYDDEEQIDKAHKNGGELSKDPYAHSGWHDHRITTLCLSFQELVSSEKIFVIESWIQSLLWEGRLGLVTDDPSNNVETSMMEIHRLKGLLIQKDEDGDEKYDIIQGVRESYELTPLKFLKQDEKERLGDINGSKIVLIGKGLDENLIRESFMASTNIALSD</sequence>
<dbReference type="PANTHER" id="PTHR13748">
    <property type="entry name" value="COBW-RELATED"/>
    <property type="match status" value="1"/>
</dbReference>
<evidence type="ECO:0000256" key="6">
    <source>
        <dbReference type="ARBA" id="ARBA00034320"/>
    </source>
</evidence>
<dbReference type="InterPro" id="IPR036627">
    <property type="entry name" value="CobW-likC_sf"/>
</dbReference>
<dbReference type="InterPro" id="IPR003495">
    <property type="entry name" value="CobW/HypB/UreG_nucleotide-bd"/>
</dbReference>
<comment type="similarity">
    <text evidence="6">Belongs to the SIMIBI class G3E GTPase family. ZNG1 subfamily.</text>
</comment>
<feature type="domain" description="CobW/HypB/UreG nucleotide-binding" evidence="8">
    <location>
        <begin position="36"/>
        <end position="237"/>
    </location>
</feature>
<evidence type="ECO:0000256" key="7">
    <source>
        <dbReference type="ARBA" id="ARBA00049117"/>
    </source>
</evidence>
<reference evidence="10 11" key="1">
    <citation type="journal article" date="2016" name="Proc. Natl. Acad. Sci. U.S.A.">
        <title>Comparative genomics of biotechnologically important yeasts.</title>
        <authorList>
            <person name="Riley R."/>
            <person name="Haridas S."/>
            <person name="Wolfe K.H."/>
            <person name="Lopes M.R."/>
            <person name="Hittinger C.T."/>
            <person name="Goeker M."/>
            <person name="Salamov A.A."/>
            <person name="Wisecaver J.H."/>
            <person name="Long T.M."/>
            <person name="Calvey C.H."/>
            <person name="Aerts A.L."/>
            <person name="Barry K.W."/>
            <person name="Choi C."/>
            <person name="Clum A."/>
            <person name="Coughlan A.Y."/>
            <person name="Deshpande S."/>
            <person name="Douglass A.P."/>
            <person name="Hanson S.J."/>
            <person name="Klenk H.-P."/>
            <person name="LaButti K.M."/>
            <person name="Lapidus A."/>
            <person name="Lindquist E.A."/>
            <person name="Lipzen A.M."/>
            <person name="Meier-Kolthoff J.P."/>
            <person name="Ohm R.A."/>
            <person name="Otillar R.P."/>
            <person name="Pangilinan J.L."/>
            <person name="Peng Y."/>
            <person name="Rokas A."/>
            <person name="Rosa C.A."/>
            <person name="Scheuner C."/>
            <person name="Sibirny A.A."/>
            <person name="Slot J.C."/>
            <person name="Stielow J.B."/>
            <person name="Sun H."/>
            <person name="Kurtzman C.P."/>
            <person name="Blackwell M."/>
            <person name="Grigoriev I.V."/>
            <person name="Jeffries T.W."/>
        </authorList>
    </citation>
    <scope>NUCLEOTIDE SEQUENCE [LARGE SCALE GENOMIC DNA]</scope>
    <source>
        <strain evidence="10 11">DSM 6958</strain>
    </source>
</reference>
<evidence type="ECO:0000256" key="1">
    <source>
        <dbReference type="ARBA" id="ARBA00022741"/>
    </source>
</evidence>
<dbReference type="OrthoDB" id="258627at2759"/>
<keyword evidence="11" id="KW-1185">Reference proteome</keyword>
<evidence type="ECO:0000259" key="8">
    <source>
        <dbReference type="Pfam" id="PF02492"/>
    </source>
</evidence>
<dbReference type="AlphaFoldDB" id="A0A1E3PPS9"/>
<evidence type="ECO:0000256" key="2">
    <source>
        <dbReference type="ARBA" id="ARBA00022801"/>
    </source>
</evidence>
<name>A0A1E3PPS9_9ASCO</name>
<dbReference type="STRING" id="857566.A0A1E3PPS9"/>
<evidence type="ECO:0000313" key="11">
    <source>
        <dbReference type="Proteomes" id="UP000095009"/>
    </source>
</evidence>
<keyword evidence="3" id="KW-0862">Zinc</keyword>
<dbReference type="Pfam" id="PF07683">
    <property type="entry name" value="CobW_C"/>
    <property type="match status" value="1"/>
</dbReference>
<feature type="domain" description="CobW C-terminal" evidence="9">
    <location>
        <begin position="333"/>
        <end position="407"/>
    </location>
</feature>
<protein>
    <submittedName>
        <fullName evidence="10">CobW-domain-containing protein</fullName>
    </submittedName>
</protein>
<dbReference type="GO" id="GO:0005737">
    <property type="term" value="C:cytoplasm"/>
    <property type="evidence" value="ECO:0007669"/>
    <property type="project" value="TreeGrafter"/>
</dbReference>
<keyword evidence="1" id="KW-0547">Nucleotide-binding</keyword>
<proteinExistence type="inferred from homology"/>
<gene>
    <name evidence="10" type="ORF">NADFUDRAFT_56109</name>
</gene>
<dbReference type="SUPFAM" id="SSF90002">
    <property type="entry name" value="Hypothetical protein YjiA, C-terminal domain"/>
    <property type="match status" value="1"/>
</dbReference>
<keyword evidence="5" id="KW-0143">Chaperone</keyword>
<dbReference type="EMBL" id="KV454407">
    <property type="protein sequence ID" value="ODQ67308.1"/>
    <property type="molecule type" value="Genomic_DNA"/>
</dbReference>